<dbReference type="Gene3D" id="1.25.10.30">
    <property type="entry name" value="IP3 receptor type 1 binding core, RIH domain"/>
    <property type="match status" value="1"/>
</dbReference>
<dbReference type="GO" id="GO:0005509">
    <property type="term" value="F:calcium ion binding"/>
    <property type="evidence" value="ECO:0007669"/>
    <property type="project" value="TreeGrafter"/>
</dbReference>
<feature type="compositionally biased region" description="Polar residues" evidence="14">
    <location>
        <begin position="1234"/>
        <end position="1247"/>
    </location>
</feature>
<feature type="domain" description="MIR" evidence="15">
    <location>
        <begin position="142"/>
        <end position="196"/>
    </location>
</feature>
<evidence type="ECO:0000256" key="1">
    <source>
        <dbReference type="ARBA" id="ARBA00004477"/>
    </source>
</evidence>
<comment type="subcellular location">
    <subcellularLocation>
        <location evidence="1 13">Endoplasmic reticulum membrane</location>
        <topology evidence="1 13">Multi-pass membrane protein</topology>
    </subcellularLocation>
</comment>
<evidence type="ECO:0000256" key="4">
    <source>
        <dbReference type="ARBA" id="ARBA00022692"/>
    </source>
</evidence>
<keyword evidence="3 13" id="KW-0813">Transport</keyword>
<gene>
    <name evidence="16" type="ORF">Mgra_00000106</name>
</gene>
<proteinExistence type="inferred from homology"/>
<evidence type="ECO:0000313" key="17">
    <source>
        <dbReference type="Proteomes" id="UP000605970"/>
    </source>
</evidence>
<evidence type="ECO:0000256" key="11">
    <source>
        <dbReference type="ARBA" id="ARBA00023286"/>
    </source>
</evidence>
<dbReference type="SUPFAM" id="SSF100909">
    <property type="entry name" value="IP3 receptor type 1 binding core, domain 2"/>
    <property type="match status" value="2"/>
</dbReference>
<dbReference type="InterPro" id="IPR000493">
    <property type="entry name" value="InsP3_rcpt"/>
</dbReference>
<dbReference type="Proteomes" id="UP000605970">
    <property type="component" value="Unassembled WGS sequence"/>
</dbReference>
<evidence type="ECO:0000256" key="8">
    <source>
        <dbReference type="ARBA" id="ARBA00023065"/>
    </source>
</evidence>
<dbReference type="InterPro" id="IPR016093">
    <property type="entry name" value="MIR_motif"/>
</dbReference>
<keyword evidence="5" id="KW-0677">Repeat</keyword>
<accession>A0A8T0A4H6</accession>
<dbReference type="SUPFAM" id="SSF82109">
    <property type="entry name" value="MIR domain"/>
    <property type="match status" value="2"/>
</dbReference>
<dbReference type="GO" id="GO:0005220">
    <property type="term" value="F:inositol 1,4,5-trisphosphate-gated calcium channel activity"/>
    <property type="evidence" value="ECO:0007669"/>
    <property type="project" value="UniProtKB-UniRule"/>
</dbReference>
<dbReference type="InterPro" id="IPR000699">
    <property type="entry name" value="RIH_dom"/>
</dbReference>
<dbReference type="PROSITE" id="PS50919">
    <property type="entry name" value="MIR"/>
    <property type="match status" value="2"/>
</dbReference>
<feature type="domain" description="MIR" evidence="15">
    <location>
        <begin position="280"/>
        <end position="340"/>
    </location>
</feature>
<dbReference type="InterPro" id="IPR035910">
    <property type="entry name" value="RyR/IP3R_RIH_dom_sf"/>
</dbReference>
<dbReference type="PANTHER" id="PTHR13715:SF102">
    <property type="entry name" value="INOSITOL 1,4,5-TRISPHOSPHATE RECEPTOR"/>
    <property type="match status" value="1"/>
</dbReference>
<keyword evidence="13" id="KW-0106">Calcium</keyword>
<keyword evidence="10 13" id="KW-0675">Receptor</keyword>
<dbReference type="InterPro" id="IPR014821">
    <property type="entry name" value="Ins145_P3_rcpt"/>
</dbReference>
<dbReference type="InterPro" id="IPR015925">
    <property type="entry name" value="Ryanodine_IP3_receptor"/>
</dbReference>
<keyword evidence="12 13" id="KW-0407">Ion channel</keyword>
<evidence type="ECO:0000256" key="2">
    <source>
        <dbReference type="ARBA" id="ARBA00009453"/>
    </source>
</evidence>
<dbReference type="Pfam" id="PF01365">
    <property type="entry name" value="RYDR_ITPR"/>
    <property type="match status" value="1"/>
</dbReference>
<reference evidence="16" key="1">
    <citation type="journal article" date="2020" name="Ecol. Evol.">
        <title>Genome structure and content of the rice root-knot nematode (Meloidogyne graminicola).</title>
        <authorList>
            <person name="Phan N.T."/>
            <person name="Danchin E.G.J."/>
            <person name="Klopp C."/>
            <person name="Perfus-Barbeoch L."/>
            <person name="Kozlowski D.K."/>
            <person name="Koutsovoulos G.D."/>
            <person name="Lopez-Roques C."/>
            <person name="Bouchez O."/>
            <person name="Zahm M."/>
            <person name="Besnard G."/>
            <person name="Bellafiore S."/>
        </authorList>
    </citation>
    <scope>NUCLEOTIDE SEQUENCE</scope>
    <source>
        <strain evidence="16">VN-18</strain>
    </source>
</reference>
<dbReference type="Pfam" id="PF08709">
    <property type="entry name" value="Ins145_P3_rec"/>
    <property type="match status" value="1"/>
</dbReference>
<dbReference type="GO" id="GO:0005886">
    <property type="term" value="C:plasma membrane"/>
    <property type="evidence" value="ECO:0007669"/>
    <property type="project" value="TreeGrafter"/>
</dbReference>
<evidence type="ECO:0000256" key="6">
    <source>
        <dbReference type="ARBA" id="ARBA00022824"/>
    </source>
</evidence>
<evidence type="ECO:0000256" key="9">
    <source>
        <dbReference type="ARBA" id="ARBA00023136"/>
    </source>
</evidence>
<feature type="region of interest" description="Disordered" evidence="14">
    <location>
        <begin position="1222"/>
        <end position="1247"/>
    </location>
</feature>
<keyword evidence="13" id="KW-0107">Calcium channel</keyword>
<keyword evidence="9 13" id="KW-0472">Membrane</keyword>
<dbReference type="EMBL" id="JABEBT010000001">
    <property type="protein sequence ID" value="KAF7640278.1"/>
    <property type="molecule type" value="Genomic_DNA"/>
</dbReference>
<dbReference type="InterPro" id="IPR013662">
    <property type="entry name" value="RIH_assoc-dom"/>
</dbReference>
<evidence type="ECO:0000313" key="16">
    <source>
        <dbReference type="EMBL" id="KAF7640278.1"/>
    </source>
</evidence>
<dbReference type="Pfam" id="PF02815">
    <property type="entry name" value="MIR"/>
    <property type="match status" value="1"/>
</dbReference>
<evidence type="ECO:0000256" key="14">
    <source>
        <dbReference type="SAM" id="MobiDB-lite"/>
    </source>
</evidence>
<keyword evidence="17" id="KW-1185">Reference proteome</keyword>
<dbReference type="Gene3D" id="2.80.10.50">
    <property type="match status" value="2"/>
</dbReference>
<protein>
    <recommendedName>
        <fullName evidence="13">Inositol 1,4,5-trisphosphate receptor</fullName>
    </recommendedName>
</protein>
<feature type="transmembrane region" description="Helical" evidence="13">
    <location>
        <begin position="2562"/>
        <end position="2585"/>
    </location>
</feature>
<comment type="similarity">
    <text evidence="2 13">Belongs to the InsP3 receptor family.</text>
</comment>
<name>A0A8T0A4H6_9BILA</name>
<evidence type="ECO:0000256" key="13">
    <source>
        <dbReference type="RuleBase" id="RU368044"/>
    </source>
</evidence>
<evidence type="ECO:0000256" key="3">
    <source>
        <dbReference type="ARBA" id="ARBA00022448"/>
    </source>
</evidence>
<keyword evidence="4 13" id="KW-0812">Transmembrane</keyword>
<keyword evidence="6 13" id="KW-0256">Endoplasmic reticulum</keyword>
<dbReference type="Pfam" id="PF08454">
    <property type="entry name" value="RIH_assoc"/>
    <property type="match status" value="1"/>
</dbReference>
<keyword evidence="13" id="KW-0109">Calcium transport</keyword>
<organism evidence="16 17">
    <name type="scientific">Meloidogyne graminicola</name>
    <dbReference type="NCBI Taxonomy" id="189291"/>
    <lineage>
        <taxon>Eukaryota</taxon>
        <taxon>Metazoa</taxon>
        <taxon>Ecdysozoa</taxon>
        <taxon>Nematoda</taxon>
        <taxon>Chromadorea</taxon>
        <taxon>Rhabditida</taxon>
        <taxon>Tylenchina</taxon>
        <taxon>Tylenchomorpha</taxon>
        <taxon>Tylenchoidea</taxon>
        <taxon>Meloidogynidae</taxon>
        <taxon>Meloidogyninae</taxon>
        <taxon>Meloidogyne</taxon>
    </lineage>
</organism>
<evidence type="ECO:0000256" key="12">
    <source>
        <dbReference type="ARBA" id="ARBA00023303"/>
    </source>
</evidence>
<evidence type="ECO:0000259" key="15">
    <source>
        <dbReference type="PROSITE" id="PS50919"/>
    </source>
</evidence>
<evidence type="ECO:0000256" key="10">
    <source>
        <dbReference type="ARBA" id="ARBA00023170"/>
    </source>
</evidence>
<dbReference type="PRINTS" id="PR00779">
    <property type="entry name" value="INSP3RECEPTR"/>
</dbReference>
<sequence>MVDRFNRLCSICSPDNSFDLFRNTHLHIGDVISLYVSNSSRGENGHEGFLSTLGLVDERCVVVEGHGNLQSPPETFRDCLFLICPINKYSAQKQLWMEQKRYQQQFINNSDTYIDEEMLKKVENAAEKEKEQNKNDYKKMLGNIIQYGSSIQLLHVKSNKFLTMQKNSPARQERNAMRIYLDKLGNEGSWFFIEPAYKHVSLGDNVMSGERIVLVSYTSHSNNISSSSSLTSSSSLGPKIQLHLSQHRLTDHKNCWEINCLNEQTEWQANIFLQYDENIPENIKSGDVLRLFHADQQTFLTLDSEHKNIKNNDKVFLRLTNRPSATDATSSRALWEIQIFNREMPLRGGALTWRKFIRFKHLATDQYLTNNKNIIQFKNISENENNLIYLLIPKHSEDPCRDEDILFMLDPCTKIQTKESRVQINSYVRFQHVKTNTWVHSTNPQIKSNLYYSSKNERGWVKVICEPFKIDKEAFSLSPVIPNEVRDLDFANDACKTLNQFVNLIKNGKPIGKEEIKVITQLLIDCVYFVTGIINNQLMIDPLKIINYEPLRDRQKLLREQGVLTQIFNLQKAPFLPRQGNGEVHPLLSAPSELNEQRNECFLKIFQLSYSLLLYSQCGYRKNQEFLAEKFDHIQEHIGFNLLAEETMTAVLHNNPKLLEKYVKIPHVERFVELVRNNRCGKFLFYLADLCVCRGEANKKIQELICNCVLNEKNREIFMLTEKRYLNNLQDFEVYICWGYSGSKCSSLINCSKLIAEKDEKEMFNYYKNQLELFSQLCQEQQYLAIDPPPERKLLNISQQLPIDLVIKCISDNRLPFDIRASFCRLMLHLHIIRGSPVPSIRHARLWRDIPKNVEIKKYYTSSTLEFYKNNEYNNNSIDSNISTINEFHQEILLTVENYLSELCTNNNNNKQQPILLDLPEYSDQNRLTFEIINLAKSLAQFGFYDFEQMLSLIKYLLIIVDNCPTKINLIKENNSFPPNTLEIPTKKQQNNNKIINSTSKDITEDSTNSKRSKEMVLKTKLIVVELIDFIMDIRRDFRVTKALSFYKNLLSCNENGEIKEVPVISKELIQKLFNFVFIDSEEKEELDMDKNKGQQLLRILLQMTMIEDFPTLTSISLKLLFRHFNQFQELIEDMKQIQLLVSNQDIKNYHQIDKDLFILKQLTEKSEIWVHYGNLLENNSITSCSSPSNPSQDRSDDDFIHESLSIPSIEILQEKVSIGNESPTTKRRKTLKNSRNNTGILQQPSPQTSIIKNNNAAIFSILQQYYPKILQQEDQLASIGFVLIGGGNENNNDSTKYILKNKIELSNILNSIMEKTPLICYLLIKEILVKLKDLCFSGSSSNNRNQQLLRNMLVYEVILQFLNIPFDHKNDNEMPKLLTLSHEFLRSFCKNNKENQKRLYLNITSIEGSGGGGGGNNNNITEQQQQQQRHEVQDCSTIVSIFKGNSELCEHISEHFIAHIVNLIENKQKNSIFLELLQVIVSSCDKGLDLCQNKVVDEIGKAAEDVRYFYVDIIEMMQNTKSSELDSIHPLRYHIELVKLMALCTKGKNAITELKCASLLPMDHIVRVLTSKVCILEVKTVYLQFLLTCYIETDLELKDANNSEYLELILNEIIEDIDKLLINLQGIINLNNKYNSEIISLEKFVCQIITEVLIQFFERSNYIQKAFIDIKHHQKLFNLILQKLIKLQNFVFIASGRRPNNNWYKIADCCERLTKFAKINLLITNNNNTLNIPEDNSNNLRTITARQRWQSAIFSARYIQRNNKLINTKSLLITNKLKKELITVVELYPHLINELNNFILPLQYAENSTLVEILRLPEKLLNNSFNYTIYCSEHYLSSFNEYFCNGKCIKKMLIKHCKLLLELKKNELCGKVLITLYKLILYNKHKINNKQVKDILYKLLCQYFGDNSIQGGGGGIKLKKEENNYNNLIKNNDYIFDENLNPKQINSLYNIQCDLMDAGAVDLIIDLIIMEPSYDILRKSIQLAKALLLGGNYKVQMLFFEKLQNDQKLTSKFFNALKQKIQTAQNRIKNDILNGTSNSGRTTTIFSTLGSRPSAAVTPNTQNGNWLINNSTTNGIVDFKQQHQNLSPKNSLNNTNELVNNKNNLFQNSSSPLYKQQINSESEEKIIIPILPIEVSIIEPILRFLQLLCENHNFILQNFLRTQRGKPDFNLVAETLTFLDCICGSTKGSLGVFAEIGEHNVSIVTQTLISLTEFCQGPCYENQNCLARHESNGMDIVISLVLNDIRPLADQRMDLALEIKSQASKLLLAIMESRDDSENAERIIRLMLQNNNNNNLLINKNIFKQLIKAISNAYLMSLTYYSPLQQTEENIIFETTKNEQNIFKKYLFNLKLFNNNNKQKKPEICLSSNNENNNNLIIENKQIFNNLKNINQNNNLVNPKEVGHNIYILSKQLSRHNKELNNYLDPNNSKDENIKEALTFYQKHTGQIEIVRSVKKMERVLFPINDICEFLTNETKHSIFINTEKDAQGSKINDFFDKWPNLYNEMKWQKKLQDKPLLNYFTKRLHLWSRICFFLSILLNLILAISYPFEHSQNSVLIIHLFIYHFLLLFYIFYFFVHLNVYFWQCFLHQF</sequence>
<dbReference type="GO" id="GO:0030667">
    <property type="term" value="C:secretory granule membrane"/>
    <property type="evidence" value="ECO:0007669"/>
    <property type="project" value="TreeGrafter"/>
</dbReference>
<dbReference type="InterPro" id="IPR036300">
    <property type="entry name" value="MIR_dom_sf"/>
</dbReference>
<keyword evidence="7 13" id="KW-1133">Transmembrane helix</keyword>
<dbReference type="FunFam" id="1.25.10.30:FF:000003">
    <property type="entry name" value="Protein CBR-ITR-1, isoform a"/>
    <property type="match status" value="1"/>
</dbReference>
<dbReference type="GO" id="GO:0005789">
    <property type="term" value="C:endoplasmic reticulum membrane"/>
    <property type="evidence" value="ECO:0007669"/>
    <property type="project" value="UniProtKB-SubCell"/>
</dbReference>
<keyword evidence="11 13" id="KW-1071">Ligand-gated ion channel</keyword>
<evidence type="ECO:0000256" key="5">
    <source>
        <dbReference type="ARBA" id="ARBA00022737"/>
    </source>
</evidence>
<dbReference type="OrthoDB" id="76898at2759"/>
<comment type="domain">
    <text evidence="13">The receptor contains a calcium channel in its C-terminal extremity. Its large N-terminal cytoplasmic region has the ligand-binding site in the N-terminus and modulatory sites in the middle portion immediately upstream of the channel region.</text>
</comment>
<feature type="transmembrane region" description="Helical" evidence="13">
    <location>
        <begin position="2528"/>
        <end position="2550"/>
    </location>
</feature>
<dbReference type="GO" id="GO:0070679">
    <property type="term" value="F:inositol 1,4,5 trisphosphate binding"/>
    <property type="evidence" value="ECO:0007669"/>
    <property type="project" value="UniProtKB-UniRule"/>
</dbReference>
<dbReference type="SMART" id="SM00472">
    <property type="entry name" value="MIR"/>
    <property type="match status" value="3"/>
</dbReference>
<dbReference type="PANTHER" id="PTHR13715">
    <property type="entry name" value="RYANODINE RECEPTOR AND IP3 RECEPTOR"/>
    <property type="match status" value="1"/>
</dbReference>
<comment type="caution">
    <text evidence="13">Lacks conserved residue(s) required for the propagation of feature annotation.</text>
</comment>
<comment type="function">
    <text evidence="13">Receptor for inositol 1,4,5-trisphosphate, a second messenger that mediates the release of intracellular calcium.</text>
</comment>
<comment type="caution">
    <text evidence="16">The sequence shown here is derived from an EMBL/GenBank/DDBJ whole genome shotgun (WGS) entry which is preliminary data.</text>
</comment>
<keyword evidence="8 13" id="KW-0406">Ion transport</keyword>
<dbReference type="GO" id="GO:0016529">
    <property type="term" value="C:sarcoplasmic reticulum"/>
    <property type="evidence" value="ECO:0007669"/>
    <property type="project" value="TreeGrafter"/>
</dbReference>
<dbReference type="GO" id="GO:0035091">
    <property type="term" value="F:phosphatidylinositol binding"/>
    <property type="evidence" value="ECO:0007669"/>
    <property type="project" value="TreeGrafter"/>
</dbReference>
<evidence type="ECO:0000256" key="7">
    <source>
        <dbReference type="ARBA" id="ARBA00022989"/>
    </source>
</evidence>
<dbReference type="GO" id="GO:0051209">
    <property type="term" value="P:release of sequestered calcium ion into cytosol"/>
    <property type="evidence" value="ECO:0007669"/>
    <property type="project" value="UniProtKB-UniRule"/>
</dbReference>